<evidence type="ECO:0000313" key="2">
    <source>
        <dbReference type="Proteomes" id="UP001153076"/>
    </source>
</evidence>
<dbReference type="OrthoDB" id="1001981at2759"/>
<gene>
    <name evidence="1" type="ORF">Cgig2_016222</name>
</gene>
<organism evidence="1 2">
    <name type="scientific">Carnegiea gigantea</name>
    <dbReference type="NCBI Taxonomy" id="171969"/>
    <lineage>
        <taxon>Eukaryota</taxon>
        <taxon>Viridiplantae</taxon>
        <taxon>Streptophyta</taxon>
        <taxon>Embryophyta</taxon>
        <taxon>Tracheophyta</taxon>
        <taxon>Spermatophyta</taxon>
        <taxon>Magnoliopsida</taxon>
        <taxon>eudicotyledons</taxon>
        <taxon>Gunneridae</taxon>
        <taxon>Pentapetalae</taxon>
        <taxon>Caryophyllales</taxon>
        <taxon>Cactineae</taxon>
        <taxon>Cactaceae</taxon>
        <taxon>Cactoideae</taxon>
        <taxon>Echinocereeae</taxon>
        <taxon>Carnegiea</taxon>
    </lineage>
</organism>
<proteinExistence type="predicted"/>
<keyword evidence="2" id="KW-1185">Reference proteome</keyword>
<dbReference type="PANTHER" id="PTHR34835">
    <property type="entry name" value="OS07G0283600 PROTEIN-RELATED"/>
    <property type="match status" value="1"/>
</dbReference>
<sequence>MDRTLRHRMAPGEFLNLVERLDYEQWSAVMDTGFGGILAARTRLDPWDTSLNTPNSKLQIYEEDVHATLGLPMGPIEISEGKSSENNIEFLEQWRRRWNIERGGPPVGSMDDVILELGGHGHEFIIDFIIYVISTCIVANANGMCHFRVLKYLHSVNEIHNYN</sequence>
<protein>
    <submittedName>
        <fullName evidence="1">Uncharacterized protein</fullName>
    </submittedName>
</protein>
<dbReference type="PANTHER" id="PTHR34835:SF90">
    <property type="entry name" value="AMINOTRANSFERASE-LIKE PLANT MOBILE DOMAIN-CONTAINING PROTEIN"/>
    <property type="match status" value="1"/>
</dbReference>
<comment type="caution">
    <text evidence="1">The sequence shown here is derived from an EMBL/GenBank/DDBJ whole genome shotgun (WGS) entry which is preliminary data.</text>
</comment>
<reference evidence="1" key="1">
    <citation type="submission" date="2022-04" db="EMBL/GenBank/DDBJ databases">
        <title>Carnegiea gigantea Genome sequencing and assembly v2.</title>
        <authorList>
            <person name="Copetti D."/>
            <person name="Sanderson M.J."/>
            <person name="Burquez A."/>
            <person name="Wojciechowski M.F."/>
        </authorList>
    </citation>
    <scope>NUCLEOTIDE SEQUENCE</scope>
    <source>
        <strain evidence="1">SGP5-SGP5p</strain>
        <tissue evidence="1">Aerial part</tissue>
    </source>
</reference>
<dbReference type="AlphaFoldDB" id="A0A9Q1GSS1"/>
<evidence type="ECO:0000313" key="1">
    <source>
        <dbReference type="EMBL" id="KAJ8424455.1"/>
    </source>
</evidence>
<name>A0A9Q1GSS1_9CARY</name>
<accession>A0A9Q1GSS1</accession>
<dbReference type="EMBL" id="JAKOGI010001675">
    <property type="protein sequence ID" value="KAJ8424455.1"/>
    <property type="molecule type" value="Genomic_DNA"/>
</dbReference>
<dbReference type="Proteomes" id="UP001153076">
    <property type="component" value="Unassembled WGS sequence"/>
</dbReference>